<name>A0ABM8VVG8_GIGMA</name>
<accession>A0ABM8VVG8</accession>
<dbReference type="SUPFAM" id="SSF52374">
    <property type="entry name" value="Nucleotidylyl transferase"/>
    <property type="match status" value="1"/>
</dbReference>
<dbReference type="PANTHER" id="PTHR43766">
    <property type="entry name" value="TRYPTOPHAN--TRNA LIGASE, MITOCHONDRIAL"/>
    <property type="match status" value="1"/>
</dbReference>
<dbReference type="PROSITE" id="PS00178">
    <property type="entry name" value="AA_TRNA_LIGASE_I"/>
    <property type="match status" value="1"/>
</dbReference>
<keyword evidence="4 9" id="KW-0547">Nucleotide-binding</keyword>
<dbReference type="Gene3D" id="1.10.240.10">
    <property type="entry name" value="Tyrosyl-Transfer RNA Synthetase"/>
    <property type="match status" value="1"/>
</dbReference>
<dbReference type="NCBIfam" id="TIGR00233">
    <property type="entry name" value="trpS"/>
    <property type="match status" value="1"/>
</dbReference>
<dbReference type="InterPro" id="IPR002305">
    <property type="entry name" value="aa-tRNA-synth_Ic"/>
</dbReference>
<dbReference type="PRINTS" id="PR01039">
    <property type="entry name" value="TRNASYNTHTRP"/>
</dbReference>
<dbReference type="EC" id="6.1.1.2" evidence="2"/>
<evidence type="ECO:0000313" key="10">
    <source>
        <dbReference type="EMBL" id="CAG8455321.1"/>
    </source>
</evidence>
<protein>
    <recommendedName>
        <fullName evidence="2">tryptophan--tRNA ligase</fullName>
        <ecNumber evidence="2">6.1.1.2</ecNumber>
    </recommendedName>
    <alternativeName>
        <fullName evidence="8">Tryptophanyl-tRNA synthetase</fullName>
    </alternativeName>
</protein>
<keyword evidence="11" id="KW-1185">Reference proteome</keyword>
<dbReference type="Proteomes" id="UP000789901">
    <property type="component" value="Unassembled WGS sequence"/>
</dbReference>
<evidence type="ECO:0000313" key="11">
    <source>
        <dbReference type="Proteomes" id="UP000789901"/>
    </source>
</evidence>
<dbReference type="Gene3D" id="3.40.50.620">
    <property type="entry name" value="HUPs"/>
    <property type="match status" value="1"/>
</dbReference>
<dbReference type="CDD" id="cd00806">
    <property type="entry name" value="TrpRS_core"/>
    <property type="match status" value="1"/>
</dbReference>
<dbReference type="Pfam" id="PF00579">
    <property type="entry name" value="tRNA-synt_1b"/>
    <property type="match status" value="1"/>
</dbReference>
<evidence type="ECO:0000256" key="9">
    <source>
        <dbReference type="RuleBase" id="RU363036"/>
    </source>
</evidence>
<evidence type="ECO:0000256" key="5">
    <source>
        <dbReference type="ARBA" id="ARBA00022840"/>
    </source>
</evidence>
<dbReference type="InterPro" id="IPR014729">
    <property type="entry name" value="Rossmann-like_a/b/a_fold"/>
</dbReference>
<keyword evidence="7 9" id="KW-0030">Aminoacyl-tRNA synthetase</keyword>
<evidence type="ECO:0000256" key="8">
    <source>
        <dbReference type="ARBA" id="ARBA00030268"/>
    </source>
</evidence>
<reference evidence="10 11" key="1">
    <citation type="submission" date="2021-06" db="EMBL/GenBank/DDBJ databases">
        <authorList>
            <person name="Kallberg Y."/>
            <person name="Tangrot J."/>
            <person name="Rosling A."/>
        </authorList>
    </citation>
    <scope>NUCLEOTIDE SEQUENCE [LARGE SCALE GENOMIC DNA]</scope>
    <source>
        <strain evidence="10 11">120-4 pot B 10/14</strain>
    </source>
</reference>
<comment type="caution">
    <text evidence="10">The sequence shown here is derived from an EMBL/GenBank/DDBJ whole genome shotgun (WGS) entry which is preliminary data.</text>
</comment>
<keyword evidence="6 9" id="KW-0648">Protein biosynthesis</keyword>
<keyword evidence="5 9" id="KW-0067">ATP-binding</keyword>
<dbReference type="PANTHER" id="PTHR43766:SF1">
    <property type="entry name" value="TRYPTOPHAN--TRNA LIGASE, MITOCHONDRIAL"/>
    <property type="match status" value="1"/>
</dbReference>
<evidence type="ECO:0000256" key="7">
    <source>
        <dbReference type="ARBA" id="ARBA00023146"/>
    </source>
</evidence>
<proteinExistence type="inferred from homology"/>
<dbReference type="InterPro" id="IPR001412">
    <property type="entry name" value="aa-tRNA-synth_I_CS"/>
</dbReference>
<dbReference type="InterPro" id="IPR050203">
    <property type="entry name" value="Trp-tRNA_synthetase"/>
</dbReference>
<comment type="similarity">
    <text evidence="1 9">Belongs to the class-I aminoacyl-tRNA synthetase family.</text>
</comment>
<organism evidence="10 11">
    <name type="scientific">Gigaspora margarita</name>
    <dbReference type="NCBI Taxonomy" id="4874"/>
    <lineage>
        <taxon>Eukaryota</taxon>
        <taxon>Fungi</taxon>
        <taxon>Fungi incertae sedis</taxon>
        <taxon>Mucoromycota</taxon>
        <taxon>Glomeromycotina</taxon>
        <taxon>Glomeromycetes</taxon>
        <taxon>Diversisporales</taxon>
        <taxon>Gigasporaceae</taxon>
        <taxon>Gigaspora</taxon>
    </lineage>
</organism>
<evidence type="ECO:0000256" key="4">
    <source>
        <dbReference type="ARBA" id="ARBA00022741"/>
    </source>
</evidence>
<evidence type="ECO:0000256" key="6">
    <source>
        <dbReference type="ARBA" id="ARBA00022917"/>
    </source>
</evidence>
<dbReference type="EMBL" id="CAJVQB010000001">
    <property type="protein sequence ID" value="CAG8455321.1"/>
    <property type="molecule type" value="Genomic_DNA"/>
</dbReference>
<keyword evidence="3 9" id="KW-0436">Ligase</keyword>
<evidence type="ECO:0000256" key="2">
    <source>
        <dbReference type="ARBA" id="ARBA00013161"/>
    </source>
</evidence>
<evidence type="ECO:0000256" key="1">
    <source>
        <dbReference type="ARBA" id="ARBA00005594"/>
    </source>
</evidence>
<evidence type="ECO:0000256" key="3">
    <source>
        <dbReference type="ARBA" id="ARBA00022598"/>
    </source>
</evidence>
<sequence>MSKPRLFTGIQPTGSLTLGHYCGVIHHIISLQNDYEVIIMLADLHALTLPNPHLNYQEKCYEMAALLYACGLREENCKIFCQSQVPEHLILSHLLSPFVTVGSLSHMIQYKEKKRGEETGNLALLSYPVLMAADIFLYDADLVIVGQDQRQHLELTNTIARKFNNFFGQNLLKIPQFSIPDRGAKIMDLQNPTRKMSKSEPDHLSLLDAPEIVKKKVVRAITDSENKIRYQPKKKPGISNLLTIYSLLADREIKEVERNLTDLNYHQFKLKLAELINDKLTIIQKNYGFWRVRVEELLRKNSNHLRLQAEKKIALLKEELAISSLPLTQDKEKN</sequence>
<gene>
    <name evidence="10" type="ORF">GMARGA_LOCUS22</name>
</gene>
<dbReference type="InterPro" id="IPR002306">
    <property type="entry name" value="Trp-tRNA-ligase"/>
</dbReference>